<dbReference type="SUPFAM" id="SSF52402">
    <property type="entry name" value="Adenine nucleotide alpha hydrolases-like"/>
    <property type="match status" value="2"/>
</dbReference>
<keyword evidence="4" id="KW-1185">Reference proteome</keyword>
<sequence length="276" mass="28726">MAAAADAAVLVGVGSERNYPAVQLAAQEAAAHERQLHLLHAFNWTAAFEAPSVAEPRARAEELLAEARRIAAEVAPDLPVQEEIAEGPAVGVLARRSDSAFLLVVGDGGMAACADCVPADAPAVQLAARASCPVLVARREPPPQGPVLVGVDGTASSRAALEWAFDCAARRGARLLAVRVVEPDETTEDTTDQLEAMVARYAHRHPDVPVECHAIRGDPGTVLVDQSRSAQLAIVAARGDEPARGMLGAVSQSMLYHSPAPVIVIRGLTGIPMDGA</sequence>
<dbReference type="PRINTS" id="PR01438">
    <property type="entry name" value="UNVRSLSTRESS"/>
</dbReference>
<feature type="domain" description="UspA" evidence="2">
    <location>
        <begin position="9"/>
        <end position="138"/>
    </location>
</feature>
<dbReference type="InterPro" id="IPR006016">
    <property type="entry name" value="UspA"/>
</dbReference>
<gene>
    <name evidence="3" type="ORF">GA0070609_4103</name>
</gene>
<dbReference type="PANTHER" id="PTHR46268:SF6">
    <property type="entry name" value="UNIVERSAL STRESS PROTEIN UP12"/>
    <property type="match status" value="1"/>
</dbReference>
<dbReference type="RefSeq" id="WP_088995223.1">
    <property type="nucleotide sequence ID" value="NZ_LT607750.1"/>
</dbReference>
<dbReference type="InterPro" id="IPR006015">
    <property type="entry name" value="Universal_stress_UspA"/>
</dbReference>
<comment type="similarity">
    <text evidence="1">Belongs to the universal stress protein A family.</text>
</comment>
<evidence type="ECO:0000313" key="3">
    <source>
        <dbReference type="EMBL" id="SCG66055.1"/>
    </source>
</evidence>
<organism evidence="3 4">
    <name type="scientific">Micromonospora echinaurantiaca</name>
    <dbReference type="NCBI Taxonomy" id="47857"/>
    <lineage>
        <taxon>Bacteria</taxon>
        <taxon>Bacillati</taxon>
        <taxon>Actinomycetota</taxon>
        <taxon>Actinomycetes</taxon>
        <taxon>Micromonosporales</taxon>
        <taxon>Micromonosporaceae</taxon>
        <taxon>Micromonospora</taxon>
    </lineage>
</organism>
<accession>A0A1C5J676</accession>
<proteinExistence type="inferred from homology"/>
<feature type="domain" description="UspA" evidence="2">
    <location>
        <begin position="146"/>
        <end position="266"/>
    </location>
</feature>
<dbReference type="Pfam" id="PF00582">
    <property type="entry name" value="Usp"/>
    <property type="match status" value="2"/>
</dbReference>
<dbReference type="PANTHER" id="PTHR46268">
    <property type="entry name" value="STRESS RESPONSE PROTEIN NHAX"/>
    <property type="match status" value="1"/>
</dbReference>
<dbReference type="Proteomes" id="UP000198217">
    <property type="component" value="Chromosome I"/>
</dbReference>
<dbReference type="InterPro" id="IPR014729">
    <property type="entry name" value="Rossmann-like_a/b/a_fold"/>
</dbReference>
<evidence type="ECO:0000256" key="1">
    <source>
        <dbReference type="ARBA" id="ARBA00008791"/>
    </source>
</evidence>
<dbReference type="EMBL" id="LT607750">
    <property type="protein sequence ID" value="SCG66055.1"/>
    <property type="molecule type" value="Genomic_DNA"/>
</dbReference>
<reference evidence="3 4" key="1">
    <citation type="submission" date="2016-06" db="EMBL/GenBank/DDBJ databases">
        <authorList>
            <person name="Kjaerup R.B."/>
            <person name="Dalgaard T.S."/>
            <person name="Juul-Madsen H.R."/>
        </authorList>
    </citation>
    <scope>NUCLEOTIDE SEQUENCE [LARGE SCALE GENOMIC DNA]</scope>
    <source>
        <strain evidence="3 4">DSM 43904</strain>
    </source>
</reference>
<dbReference type="AlphaFoldDB" id="A0A1C5J676"/>
<evidence type="ECO:0000259" key="2">
    <source>
        <dbReference type="Pfam" id="PF00582"/>
    </source>
</evidence>
<protein>
    <submittedName>
        <fullName evidence="3">Nucleotide-binding universal stress protein, UspA family</fullName>
    </submittedName>
</protein>
<name>A0A1C5J676_9ACTN</name>
<evidence type="ECO:0000313" key="4">
    <source>
        <dbReference type="Proteomes" id="UP000198217"/>
    </source>
</evidence>
<dbReference type="Gene3D" id="3.40.50.620">
    <property type="entry name" value="HUPs"/>
    <property type="match status" value="2"/>
</dbReference>